<organism evidence="6 7">
    <name type="scientific">Manduca sexta</name>
    <name type="common">Tobacco hawkmoth</name>
    <name type="synonym">Tobacco hornworm</name>
    <dbReference type="NCBI Taxonomy" id="7130"/>
    <lineage>
        <taxon>Eukaryota</taxon>
        <taxon>Metazoa</taxon>
        <taxon>Ecdysozoa</taxon>
        <taxon>Arthropoda</taxon>
        <taxon>Hexapoda</taxon>
        <taxon>Insecta</taxon>
        <taxon>Pterygota</taxon>
        <taxon>Neoptera</taxon>
        <taxon>Endopterygota</taxon>
        <taxon>Lepidoptera</taxon>
        <taxon>Glossata</taxon>
        <taxon>Ditrysia</taxon>
        <taxon>Bombycoidea</taxon>
        <taxon>Sphingidae</taxon>
        <taxon>Sphinginae</taxon>
        <taxon>Sphingini</taxon>
        <taxon>Manduca</taxon>
    </lineage>
</organism>
<dbReference type="PANTHER" id="PTHR22603">
    <property type="entry name" value="CHOLINE/ETHANOALAMINE KINASE"/>
    <property type="match status" value="1"/>
</dbReference>
<dbReference type="InterPro" id="IPR011009">
    <property type="entry name" value="Kinase-like_dom_sf"/>
</dbReference>
<comment type="caution">
    <text evidence="6">The sequence shown here is derived from an EMBL/GenBank/DDBJ whole genome shotgun (WGS) entry which is preliminary data.</text>
</comment>
<dbReference type="Gene3D" id="3.90.1200.10">
    <property type="match status" value="1"/>
</dbReference>
<evidence type="ECO:0000256" key="2">
    <source>
        <dbReference type="ARBA" id="ARBA00023264"/>
    </source>
</evidence>
<keyword evidence="1" id="KW-0443">Lipid metabolism</keyword>
<keyword evidence="1" id="KW-0444">Lipid biosynthesis</keyword>
<dbReference type="EC" id="2.7.1.82" evidence="5"/>
<dbReference type="PANTHER" id="PTHR22603:SF66">
    <property type="entry name" value="ETHANOLAMINE KINASE"/>
    <property type="match status" value="1"/>
</dbReference>
<sequence>MVWNKIDQFLNLLPQPFSIEAKQERFTNNFGSVTKLRIEFERLKSHLIKTQSPIVFAHNDLLLGNVIYNKDAGTISFIDYEYASYNYQAFDIANHFNEFVGLSIGDIDYNKYPSKDFQVSWIKEYLTEYLSATPTPHDVEKVYTEVQHHSLASHFLWGIWSLVQYELSDIDFDFGRYAVIRLNRYYELKNKVFKEIL</sequence>
<accession>A0A922CZD7</accession>
<dbReference type="EMBL" id="JH669145">
    <property type="protein sequence ID" value="KAG6464344.1"/>
    <property type="molecule type" value="Genomic_DNA"/>
</dbReference>
<dbReference type="GO" id="GO:0004305">
    <property type="term" value="F:ethanolamine kinase activity"/>
    <property type="evidence" value="ECO:0007669"/>
    <property type="project" value="UniProtKB-EC"/>
</dbReference>
<protein>
    <recommendedName>
        <fullName evidence="5">ethanolamine kinase</fullName>
        <ecNumber evidence="5">2.7.1.82</ecNumber>
    </recommendedName>
</protein>
<evidence type="ECO:0000256" key="1">
    <source>
        <dbReference type="ARBA" id="ARBA00023209"/>
    </source>
</evidence>
<evidence type="ECO:0000313" key="6">
    <source>
        <dbReference type="EMBL" id="KAG6464344.1"/>
    </source>
</evidence>
<keyword evidence="1" id="KW-0594">Phospholipid biosynthesis</keyword>
<comment type="pathway">
    <text evidence="3">Phospholipid metabolism; phosphatidylethanolamine biosynthesis; phosphatidylethanolamine from ethanolamine: step 1/3.</text>
</comment>
<evidence type="ECO:0000256" key="3">
    <source>
        <dbReference type="ARBA" id="ARBA00037883"/>
    </source>
</evidence>
<comment type="similarity">
    <text evidence="4">Belongs to the choline/ethanolamine kinase family.</text>
</comment>
<evidence type="ECO:0000313" key="7">
    <source>
        <dbReference type="Proteomes" id="UP000791440"/>
    </source>
</evidence>
<gene>
    <name evidence="6" type="ORF">O3G_MSEX014450</name>
</gene>
<dbReference type="Pfam" id="PF01633">
    <property type="entry name" value="Choline_kinase"/>
    <property type="match status" value="1"/>
</dbReference>
<dbReference type="SUPFAM" id="SSF56112">
    <property type="entry name" value="Protein kinase-like (PK-like)"/>
    <property type="match status" value="1"/>
</dbReference>
<evidence type="ECO:0000256" key="5">
    <source>
        <dbReference type="ARBA" id="ARBA00038874"/>
    </source>
</evidence>
<dbReference type="AlphaFoldDB" id="A0A922CZD7"/>
<evidence type="ECO:0000256" key="4">
    <source>
        <dbReference type="ARBA" id="ARBA00038211"/>
    </source>
</evidence>
<name>A0A922CZD7_MANSE</name>
<keyword evidence="2" id="KW-1208">Phospholipid metabolism</keyword>
<dbReference type="GO" id="GO:0006646">
    <property type="term" value="P:phosphatidylethanolamine biosynthetic process"/>
    <property type="evidence" value="ECO:0007669"/>
    <property type="project" value="TreeGrafter"/>
</dbReference>
<keyword evidence="7" id="KW-1185">Reference proteome</keyword>
<reference evidence="6" key="2">
    <citation type="submission" date="2020-12" db="EMBL/GenBank/DDBJ databases">
        <authorList>
            <person name="Kanost M."/>
        </authorList>
    </citation>
    <scope>NUCLEOTIDE SEQUENCE</scope>
</reference>
<reference evidence="6" key="1">
    <citation type="journal article" date="2016" name="Insect Biochem. Mol. Biol.">
        <title>Multifaceted biological insights from a draft genome sequence of the tobacco hornworm moth, Manduca sexta.</title>
        <authorList>
            <person name="Kanost M.R."/>
            <person name="Arrese E.L."/>
            <person name="Cao X."/>
            <person name="Chen Y.R."/>
            <person name="Chellapilla S."/>
            <person name="Goldsmith M.R."/>
            <person name="Grosse-Wilde E."/>
            <person name="Heckel D.G."/>
            <person name="Herndon N."/>
            <person name="Jiang H."/>
            <person name="Papanicolaou A."/>
            <person name="Qu J."/>
            <person name="Soulages J.L."/>
            <person name="Vogel H."/>
            <person name="Walters J."/>
            <person name="Waterhouse R.M."/>
            <person name="Ahn S.J."/>
            <person name="Almeida F.C."/>
            <person name="An C."/>
            <person name="Aqrawi P."/>
            <person name="Bretschneider A."/>
            <person name="Bryant W.B."/>
            <person name="Bucks S."/>
            <person name="Chao H."/>
            <person name="Chevignon G."/>
            <person name="Christen J.M."/>
            <person name="Clarke D.F."/>
            <person name="Dittmer N.T."/>
            <person name="Ferguson L.C.F."/>
            <person name="Garavelou S."/>
            <person name="Gordon K.H.J."/>
            <person name="Gunaratna R.T."/>
            <person name="Han Y."/>
            <person name="Hauser F."/>
            <person name="He Y."/>
            <person name="Heidel-Fischer H."/>
            <person name="Hirsh A."/>
            <person name="Hu Y."/>
            <person name="Jiang H."/>
            <person name="Kalra D."/>
            <person name="Klinner C."/>
            <person name="Konig C."/>
            <person name="Kovar C."/>
            <person name="Kroll A.R."/>
            <person name="Kuwar S.S."/>
            <person name="Lee S.L."/>
            <person name="Lehman R."/>
            <person name="Li K."/>
            <person name="Li Z."/>
            <person name="Liang H."/>
            <person name="Lovelace S."/>
            <person name="Lu Z."/>
            <person name="Mansfield J.H."/>
            <person name="McCulloch K.J."/>
            <person name="Mathew T."/>
            <person name="Morton B."/>
            <person name="Muzny D.M."/>
            <person name="Neunemann D."/>
            <person name="Ongeri F."/>
            <person name="Pauchet Y."/>
            <person name="Pu L.L."/>
            <person name="Pyrousis I."/>
            <person name="Rao X.J."/>
            <person name="Redding A."/>
            <person name="Roesel C."/>
            <person name="Sanchez-Gracia A."/>
            <person name="Schaack S."/>
            <person name="Shukla A."/>
            <person name="Tetreau G."/>
            <person name="Wang Y."/>
            <person name="Xiong G.H."/>
            <person name="Traut W."/>
            <person name="Walsh T.K."/>
            <person name="Worley K.C."/>
            <person name="Wu D."/>
            <person name="Wu W."/>
            <person name="Wu Y.Q."/>
            <person name="Zhang X."/>
            <person name="Zou Z."/>
            <person name="Zucker H."/>
            <person name="Briscoe A.D."/>
            <person name="Burmester T."/>
            <person name="Clem R.J."/>
            <person name="Feyereisen R."/>
            <person name="Grimmelikhuijzen C.J.P."/>
            <person name="Hamodrakas S.J."/>
            <person name="Hansson B.S."/>
            <person name="Huguet E."/>
            <person name="Jermiin L.S."/>
            <person name="Lan Q."/>
            <person name="Lehman H.K."/>
            <person name="Lorenzen M."/>
            <person name="Merzendorfer H."/>
            <person name="Michalopoulos I."/>
            <person name="Morton D.B."/>
            <person name="Muthukrishnan S."/>
            <person name="Oakeshott J.G."/>
            <person name="Palmer W."/>
            <person name="Park Y."/>
            <person name="Passarelli A.L."/>
            <person name="Rozas J."/>
            <person name="Schwartz L.M."/>
            <person name="Smith W."/>
            <person name="Southgate A."/>
            <person name="Vilcinskas A."/>
            <person name="Vogt R."/>
            <person name="Wang P."/>
            <person name="Werren J."/>
            <person name="Yu X.Q."/>
            <person name="Zhou J.J."/>
            <person name="Brown S.J."/>
            <person name="Scherer S.E."/>
            <person name="Richards S."/>
            <person name="Blissard G.W."/>
        </authorList>
    </citation>
    <scope>NUCLEOTIDE SEQUENCE</scope>
</reference>
<dbReference type="Proteomes" id="UP000791440">
    <property type="component" value="Unassembled WGS sequence"/>
</dbReference>
<dbReference type="GO" id="GO:0005737">
    <property type="term" value="C:cytoplasm"/>
    <property type="evidence" value="ECO:0007669"/>
    <property type="project" value="TreeGrafter"/>
</dbReference>
<proteinExistence type="inferred from homology"/>